<dbReference type="AlphaFoldDB" id="A0A7J7MQQ5"/>
<dbReference type="EMBL" id="JACGCM010001281">
    <property type="protein sequence ID" value="KAF6157102.1"/>
    <property type="molecule type" value="Genomic_DNA"/>
</dbReference>
<reference evidence="1 2" key="1">
    <citation type="journal article" date="2020" name="IScience">
        <title>Genome Sequencing of the Endangered Kingdonia uniflora (Circaeasteraceae, Ranunculales) Reveals Potential Mechanisms of Evolutionary Specialization.</title>
        <authorList>
            <person name="Sun Y."/>
            <person name="Deng T."/>
            <person name="Zhang A."/>
            <person name="Moore M.J."/>
            <person name="Landis J.B."/>
            <person name="Lin N."/>
            <person name="Zhang H."/>
            <person name="Zhang X."/>
            <person name="Huang J."/>
            <person name="Zhang X."/>
            <person name="Sun H."/>
            <person name="Wang H."/>
        </authorList>
    </citation>
    <scope>NUCLEOTIDE SEQUENCE [LARGE SCALE GENOMIC DNA]</scope>
    <source>
        <strain evidence="1">TB1705</strain>
        <tissue evidence="1">Leaf</tissue>
    </source>
</reference>
<gene>
    <name evidence="1" type="ORF">GIB67_041563</name>
</gene>
<keyword evidence="2" id="KW-1185">Reference proteome</keyword>
<dbReference type="InterPro" id="IPR007877">
    <property type="entry name" value="DUF707"/>
</dbReference>
<comment type="caution">
    <text evidence="1">The sequence shown here is derived from an EMBL/GenBank/DDBJ whole genome shotgun (WGS) entry which is preliminary data.</text>
</comment>
<dbReference type="OrthoDB" id="9985979at2759"/>
<sequence>MPFMHRVMIYKPSCPMYYTYNFCFFYWYSSSQLSSHVTNSSITRIIFHRIVIWCRWVEIMAPIFSREAWRCTWYMIQYMGVVIPNAYGSCAIHNIFFITFQFEVHFWSAFALTGYLFFSQNDLIYAWGVDMQLGYFVQ</sequence>
<accession>A0A7J7MQQ5</accession>
<proteinExistence type="predicted"/>
<dbReference type="PANTHER" id="PTHR31210:SF11">
    <property type="entry name" value="KETOGLUTARATE REDUCTASE TRANS-SPLICING-LIKE PROTEIN, PUTATIVE (DUF707)-RELATED"/>
    <property type="match status" value="1"/>
</dbReference>
<evidence type="ECO:0000313" key="1">
    <source>
        <dbReference type="EMBL" id="KAF6157102.1"/>
    </source>
</evidence>
<feature type="non-terminal residue" evidence="1">
    <location>
        <position position="1"/>
    </location>
</feature>
<dbReference type="Pfam" id="PF05212">
    <property type="entry name" value="DUF707"/>
    <property type="match status" value="1"/>
</dbReference>
<dbReference type="Proteomes" id="UP000541444">
    <property type="component" value="Unassembled WGS sequence"/>
</dbReference>
<name>A0A7J7MQQ5_9MAGN</name>
<protein>
    <submittedName>
        <fullName evidence="1">Uncharacterized protein</fullName>
    </submittedName>
</protein>
<organism evidence="1 2">
    <name type="scientific">Kingdonia uniflora</name>
    <dbReference type="NCBI Taxonomy" id="39325"/>
    <lineage>
        <taxon>Eukaryota</taxon>
        <taxon>Viridiplantae</taxon>
        <taxon>Streptophyta</taxon>
        <taxon>Embryophyta</taxon>
        <taxon>Tracheophyta</taxon>
        <taxon>Spermatophyta</taxon>
        <taxon>Magnoliopsida</taxon>
        <taxon>Ranunculales</taxon>
        <taxon>Circaeasteraceae</taxon>
        <taxon>Kingdonia</taxon>
    </lineage>
</organism>
<evidence type="ECO:0000313" key="2">
    <source>
        <dbReference type="Proteomes" id="UP000541444"/>
    </source>
</evidence>
<dbReference type="PANTHER" id="PTHR31210">
    <property type="entry name" value="OS06G0731900 PROTEIN"/>
    <property type="match status" value="1"/>
</dbReference>